<name>A0A0M0LP49_9EUKA</name>
<evidence type="ECO:0000256" key="1">
    <source>
        <dbReference type="SAM" id="MobiDB-lite"/>
    </source>
</evidence>
<dbReference type="InterPro" id="IPR008271">
    <property type="entry name" value="Ser/Thr_kinase_AS"/>
</dbReference>
<dbReference type="Proteomes" id="UP000037460">
    <property type="component" value="Unassembled WGS sequence"/>
</dbReference>
<dbReference type="EMBL" id="JWZX01000504">
    <property type="protein sequence ID" value="KOO52786.1"/>
    <property type="molecule type" value="Genomic_DNA"/>
</dbReference>
<protein>
    <submittedName>
        <fullName evidence="3">Serine threonine protein kinase</fullName>
    </submittedName>
</protein>
<dbReference type="GO" id="GO:0005524">
    <property type="term" value="F:ATP binding"/>
    <property type="evidence" value="ECO:0007669"/>
    <property type="project" value="InterPro"/>
</dbReference>
<dbReference type="CDD" id="cd13983">
    <property type="entry name" value="STKc_WNK"/>
    <property type="match status" value="1"/>
</dbReference>
<dbReference type="FunFam" id="1.10.510.10:FF:001565">
    <property type="entry name" value="WNK protein kinase"/>
    <property type="match status" value="1"/>
</dbReference>
<dbReference type="InterPro" id="IPR050588">
    <property type="entry name" value="WNK_Ser-Thr_kinase"/>
</dbReference>
<dbReference type="PANTHER" id="PTHR13902">
    <property type="entry name" value="SERINE/THREONINE-PROTEIN KINASE WNK WITH NO LYSINE -RELATED"/>
    <property type="match status" value="1"/>
</dbReference>
<keyword evidence="4" id="KW-1185">Reference proteome</keyword>
<feature type="region of interest" description="Disordered" evidence="1">
    <location>
        <begin position="573"/>
        <end position="593"/>
    </location>
</feature>
<evidence type="ECO:0000313" key="4">
    <source>
        <dbReference type="Proteomes" id="UP000037460"/>
    </source>
</evidence>
<keyword evidence="3" id="KW-0808">Transferase</keyword>
<feature type="region of interest" description="Disordered" evidence="1">
    <location>
        <begin position="704"/>
        <end position="739"/>
    </location>
</feature>
<evidence type="ECO:0000259" key="2">
    <source>
        <dbReference type="PROSITE" id="PS50011"/>
    </source>
</evidence>
<dbReference type="Gene3D" id="3.30.200.20">
    <property type="entry name" value="Phosphorylase Kinase, domain 1"/>
    <property type="match status" value="1"/>
</dbReference>
<organism evidence="3 4">
    <name type="scientific">Chrysochromulina tobinii</name>
    <dbReference type="NCBI Taxonomy" id="1460289"/>
    <lineage>
        <taxon>Eukaryota</taxon>
        <taxon>Haptista</taxon>
        <taxon>Haptophyta</taxon>
        <taxon>Prymnesiophyceae</taxon>
        <taxon>Prymnesiales</taxon>
        <taxon>Chrysochromulinaceae</taxon>
        <taxon>Chrysochromulina</taxon>
    </lineage>
</organism>
<reference evidence="4" key="1">
    <citation type="journal article" date="2015" name="PLoS Genet.">
        <title>Genome Sequence and Transcriptome Analyses of Chrysochromulina tobin: Metabolic Tools for Enhanced Algal Fitness in the Prominent Order Prymnesiales (Haptophyceae).</title>
        <authorList>
            <person name="Hovde B.T."/>
            <person name="Deodato C.R."/>
            <person name="Hunsperger H.M."/>
            <person name="Ryken S.A."/>
            <person name="Yost W."/>
            <person name="Jha R.K."/>
            <person name="Patterson J."/>
            <person name="Monnat R.J. Jr."/>
            <person name="Barlow S.B."/>
            <person name="Starkenburg S.R."/>
            <person name="Cattolico R.A."/>
        </authorList>
    </citation>
    <scope>NUCLEOTIDE SEQUENCE</scope>
    <source>
        <strain evidence="4">CCMP291</strain>
    </source>
</reference>
<feature type="compositionally biased region" description="Low complexity" evidence="1">
    <location>
        <begin position="573"/>
        <end position="583"/>
    </location>
</feature>
<dbReference type="Pfam" id="PF00069">
    <property type="entry name" value="Pkinase"/>
    <property type="match status" value="1"/>
</dbReference>
<dbReference type="GO" id="GO:0004672">
    <property type="term" value="F:protein kinase activity"/>
    <property type="evidence" value="ECO:0007669"/>
    <property type="project" value="InterPro"/>
</dbReference>
<feature type="compositionally biased region" description="Gly residues" evidence="1">
    <location>
        <begin position="710"/>
        <end position="726"/>
    </location>
</feature>
<dbReference type="SUPFAM" id="SSF56112">
    <property type="entry name" value="Protein kinase-like (PK-like)"/>
    <property type="match status" value="1"/>
</dbReference>
<dbReference type="SMART" id="SM00220">
    <property type="entry name" value="S_TKc"/>
    <property type="match status" value="1"/>
</dbReference>
<dbReference type="AlphaFoldDB" id="A0A0M0LP49"/>
<feature type="compositionally biased region" description="Low complexity" evidence="1">
    <location>
        <begin position="318"/>
        <end position="330"/>
    </location>
</feature>
<evidence type="ECO:0000313" key="3">
    <source>
        <dbReference type="EMBL" id="KOO52786.1"/>
    </source>
</evidence>
<dbReference type="InterPro" id="IPR000719">
    <property type="entry name" value="Prot_kinase_dom"/>
</dbReference>
<feature type="domain" description="Protein kinase" evidence="2">
    <location>
        <begin position="18"/>
        <end position="274"/>
    </location>
</feature>
<gene>
    <name evidence="3" type="ORF">Ctob_015353</name>
</gene>
<dbReference type="Gene3D" id="1.10.510.10">
    <property type="entry name" value="Transferase(Phosphotransferase) domain 1"/>
    <property type="match status" value="1"/>
</dbReference>
<feature type="region of interest" description="Disordered" evidence="1">
    <location>
        <begin position="300"/>
        <end position="330"/>
    </location>
</feature>
<dbReference type="PROSITE" id="PS50011">
    <property type="entry name" value="PROTEIN_KINASE_DOM"/>
    <property type="match status" value="1"/>
</dbReference>
<dbReference type="InterPro" id="IPR011009">
    <property type="entry name" value="Kinase-like_dom_sf"/>
</dbReference>
<keyword evidence="3" id="KW-0418">Kinase</keyword>
<proteinExistence type="predicted"/>
<sequence>MSEAEDFIVERSPDGRYSRFNQQLGHGAFKAVFKGYDEEEGIEVAWCQVNMDRVGEAEKTQIHTEVDLLRSLTHKHILTFLAYFDLPSTKQIVFITEIMTSGTLKQYIHKAKRVKRKVVKKWCRQILDGLSFLHARRIIHRDLKCDNIFINGNNSEIKIGDLGLSTLMREGQGQAQSVLGTPEFMAPELYDELYDEKVDIYAFGMCVLEMVTSEYPYSECLNAAQIYRKVTQRSKPASLQKIVDGETKRFIEECLQHDHGIRPSATALLDHDYLQPPFGGPGTKDDEPVELLPKRELTAPSREAASNQQLQPSPPPANSASAQQPHQYPQLPQHQLVTASQLPPQLGDSKSPKQTGSTTCITVVEVTCRVIVEGEQRTVTFPMDFNHDTPRAVAKEMVDELHMGESEETITDIIRQIELVRLAHTEPSLEALMEAPAEPPLEPAGEQPSARLTAQPRMPFMDPSSGSETQHAIVEHMRLSQSHGHALCHLSSDAFDNPQLAAIFPESLASQQPTFSSAPMHAVPPHLAALLAADAPTATDASLHIPLRALVSSGQPAGAIHASSGVSPPALGAGGALASATATDEVEPESERTGHQVFAALRAGEGASVGMVVGTMPPAPLHLPTTLDLSSPIAALAPSVQASPDPKSPGGIPLFAQGGVCASVSVSTSTASSLHAPGMRAVNGTLAVGNGSGAMNAASSSAQGSMAQSGVGGVGGGDSVDGGSGGSRACALDDDDDGDIDDRAIMQRIEIQQLREIEEIKERHRKHTTRILAMIQRRAQERASRRGADADVA</sequence>
<dbReference type="OrthoDB" id="4062651at2759"/>
<accession>A0A0M0LP49</accession>
<comment type="caution">
    <text evidence="3">The sequence shown here is derived from an EMBL/GenBank/DDBJ whole genome shotgun (WGS) entry which is preliminary data.</text>
</comment>
<dbReference type="PROSITE" id="PS00108">
    <property type="entry name" value="PROTEIN_KINASE_ST"/>
    <property type="match status" value="1"/>
</dbReference>